<feature type="region of interest" description="Disordered" evidence="1">
    <location>
        <begin position="99"/>
        <end position="130"/>
    </location>
</feature>
<reference evidence="3 4" key="1">
    <citation type="journal article" date="2023" name="Elife">
        <title>Identification of key yeast species and microbe-microbe interactions impacting larval growth of Drosophila in the wild.</title>
        <authorList>
            <person name="Mure A."/>
            <person name="Sugiura Y."/>
            <person name="Maeda R."/>
            <person name="Honda K."/>
            <person name="Sakurai N."/>
            <person name="Takahashi Y."/>
            <person name="Watada M."/>
            <person name="Katoh T."/>
            <person name="Gotoh A."/>
            <person name="Gotoh Y."/>
            <person name="Taniguchi I."/>
            <person name="Nakamura K."/>
            <person name="Hayashi T."/>
            <person name="Katayama T."/>
            <person name="Uemura T."/>
            <person name="Hattori Y."/>
        </authorList>
    </citation>
    <scope>NUCLEOTIDE SEQUENCE [LARGE SCALE GENOMIC DNA]</scope>
    <source>
        <strain evidence="3 4">SC-9</strain>
    </source>
</reference>
<dbReference type="GO" id="GO:0008157">
    <property type="term" value="F:protein phosphatase 1 binding"/>
    <property type="evidence" value="ECO:0007669"/>
    <property type="project" value="TreeGrafter"/>
</dbReference>
<feature type="compositionally biased region" description="Polar residues" evidence="1">
    <location>
        <begin position="217"/>
        <end position="234"/>
    </location>
</feature>
<dbReference type="EMBL" id="BTFZ01000011">
    <property type="protein sequence ID" value="GMM36069.1"/>
    <property type="molecule type" value="Genomic_DNA"/>
</dbReference>
<dbReference type="Pfam" id="PF03370">
    <property type="entry name" value="CBM_21"/>
    <property type="match status" value="1"/>
</dbReference>
<gene>
    <name evidence="3" type="ORF">DASC09_033940</name>
</gene>
<dbReference type="PANTHER" id="PTHR12307:SF36">
    <property type="entry name" value="GLYCOGEN-BINDING SUBUNIT 76A"/>
    <property type="match status" value="1"/>
</dbReference>
<evidence type="ECO:0000313" key="3">
    <source>
        <dbReference type="EMBL" id="GMM36069.1"/>
    </source>
</evidence>
<dbReference type="RefSeq" id="XP_064853065.1">
    <property type="nucleotide sequence ID" value="XM_064996993.1"/>
</dbReference>
<comment type="caution">
    <text evidence="3">The sequence shown here is derived from an EMBL/GenBank/DDBJ whole genome shotgun (WGS) entry which is preliminary data.</text>
</comment>
<keyword evidence="4" id="KW-1185">Reference proteome</keyword>
<organism evidence="3 4">
    <name type="scientific">Saccharomycopsis crataegensis</name>
    <dbReference type="NCBI Taxonomy" id="43959"/>
    <lineage>
        <taxon>Eukaryota</taxon>
        <taxon>Fungi</taxon>
        <taxon>Dikarya</taxon>
        <taxon>Ascomycota</taxon>
        <taxon>Saccharomycotina</taxon>
        <taxon>Saccharomycetes</taxon>
        <taxon>Saccharomycopsidaceae</taxon>
        <taxon>Saccharomycopsis</taxon>
    </lineage>
</organism>
<accession>A0AAV5QMU8</accession>
<feature type="compositionally biased region" description="Polar residues" evidence="1">
    <location>
        <begin position="99"/>
        <end position="113"/>
    </location>
</feature>
<dbReference type="InterPro" id="IPR005036">
    <property type="entry name" value="CBM21_dom"/>
</dbReference>
<dbReference type="PROSITE" id="PS51159">
    <property type="entry name" value="CBM21"/>
    <property type="match status" value="1"/>
</dbReference>
<evidence type="ECO:0000256" key="1">
    <source>
        <dbReference type="SAM" id="MobiDB-lite"/>
    </source>
</evidence>
<feature type="region of interest" description="Disordered" evidence="1">
    <location>
        <begin position="29"/>
        <end position="49"/>
    </location>
</feature>
<dbReference type="AlphaFoldDB" id="A0AAV5QMU8"/>
<proteinExistence type="predicted"/>
<name>A0AAV5QMU8_9ASCO</name>
<dbReference type="Gene3D" id="2.60.40.2440">
    <property type="entry name" value="Carbohydrate binding type-21 domain"/>
    <property type="match status" value="1"/>
</dbReference>
<dbReference type="GO" id="GO:0000164">
    <property type="term" value="C:protein phosphatase type 1 complex"/>
    <property type="evidence" value="ECO:0007669"/>
    <property type="project" value="TreeGrafter"/>
</dbReference>
<dbReference type="GO" id="GO:0005979">
    <property type="term" value="P:regulation of glycogen biosynthetic process"/>
    <property type="evidence" value="ECO:0007669"/>
    <property type="project" value="TreeGrafter"/>
</dbReference>
<dbReference type="InterPro" id="IPR050782">
    <property type="entry name" value="PP1_regulatory_subunit_3"/>
</dbReference>
<feature type="compositionally biased region" description="Polar residues" evidence="1">
    <location>
        <begin position="157"/>
        <end position="170"/>
    </location>
</feature>
<dbReference type="Proteomes" id="UP001360560">
    <property type="component" value="Unassembled WGS sequence"/>
</dbReference>
<sequence>MDIATPPQRPPTVSTSNPVFSALESSCDLSSPVSLSKDGDNNVTSCSTPPPLSKLTANIKHQGSIGTQNLRSTNESIGSRPPQYRNNCALLLSFGGNPAQKTTPSLNGASSVSPVRPSLNHFNTTDGNTEPLSLKYLHKQRYSDLDKNPFLISQARRNQADSNTQHNKVASSPTSDTGSSGSGSPHKDPLANKFSFDKSSKALDFINGGQISPGAIFSQQPASPTQNVSTNTTAPALGSSFDNSISEFPPLIRKKSGEIVKSSLKLSSLGYSGNSYGRSASSLPSTPTYKAVHFNNKSFADIKYFRERDSPTAISAENSPNVRPRSGSHGIKQSPKYRWLIGDSDDDDDSDSDIHQSSATDDDDDDEIDPGLDWEINPINFRGSVDYERKFATDPPVFLERFFLSTDKRLLKGQIATKNIAFQKKVAIKYSLNDWKIVSEVEAAYVPDIPRILKKRMYDRFLFQIPLVTLMEDKNSLDHVDFVACIKYETNGETFWDNNEGKNYQLYLKSDKDKKSQDENSSTSTYSAKYLAQKKRTSSTGLSDGSSLDYVDPLTDTDDFDTSTINNNYDYDDHRLYNQYSESSDSYFPPFQSSPSTPNFKYHSDFDKSESEMPNFSKLGEALVNFKSAVNDTSASEKSSVNDENNNAKFQGYSLFNNKFNDNFTSMKRKDNILKENNLAHGFDKNISEQAKNGNTVTISNNNMNKVNRTESQRQFEIQKVGSERPSFDSKSYKELVENYCFFQG</sequence>
<evidence type="ECO:0000259" key="2">
    <source>
        <dbReference type="PROSITE" id="PS51159"/>
    </source>
</evidence>
<dbReference type="GO" id="GO:2001069">
    <property type="term" value="F:glycogen binding"/>
    <property type="evidence" value="ECO:0007669"/>
    <property type="project" value="TreeGrafter"/>
</dbReference>
<feature type="compositionally biased region" description="Acidic residues" evidence="1">
    <location>
        <begin position="360"/>
        <end position="372"/>
    </location>
</feature>
<protein>
    <submittedName>
        <fullName evidence="3">Gip2 protein</fullName>
    </submittedName>
</protein>
<feature type="compositionally biased region" description="Low complexity" evidence="1">
    <location>
        <begin position="171"/>
        <end position="184"/>
    </location>
</feature>
<feature type="region of interest" description="Disordered" evidence="1">
    <location>
        <begin position="313"/>
        <end position="374"/>
    </location>
</feature>
<feature type="domain" description="CBM21" evidence="2">
    <location>
        <begin position="389"/>
        <end position="507"/>
    </location>
</feature>
<evidence type="ECO:0000313" key="4">
    <source>
        <dbReference type="Proteomes" id="UP001360560"/>
    </source>
</evidence>
<dbReference type="InterPro" id="IPR038175">
    <property type="entry name" value="CBM21_dom_sf"/>
</dbReference>
<feature type="compositionally biased region" description="Polar residues" evidence="1">
    <location>
        <begin position="120"/>
        <end position="130"/>
    </location>
</feature>
<dbReference type="GeneID" id="90074044"/>
<feature type="region of interest" description="Disordered" evidence="1">
    <location>
        <begin position="214"/>
        <end position="234"/>
    </location>
</feature>
<feature type="region of interest" description="Disordered" evidence="1">
    <location>
        <begin position="157"/>
        <end position="193"/>
    </location>
</feature>
<dbReference type="PANTHER" id="PTHR12307">
    <property type="entry name" value="PROTEIN PHOSPHATASE 1 REGULATORY SUBUNIT"/>
    <property type="match status" value="1"/>
</dbReference>